<dbReference type="PANTHER" id="PTHR30419:SF24">
    <property type="entry name" value="HTH-TYPE TRANSCRIPTIONAL REGULATOR CZCR"/>
    <property type="match status" value="1"/>
</dbReference>
<dbReference type="GO" id="GO:0003700">
    <property type="term" value="F:DNA-binding transcription factor activity"/>
    <property type="evidence" value="ECO:0007669"/>
    <property type="project" value="InterPro"/>
</dbReference>
<evidence type="ECO:0000256" key="4">
    <source>
        <dbReference type="ARBA" id="ARBA00023163"/>
    </source>
</evidence>
<dbReference type="InterPro" id="IPR005119">
    <property type="entry name" value="LysR_subst-bd"/>
</dbReference>
<keyword evidence="7" id="KW-1185">Reference proteome</keyword>
<keyword evidence="4" id="KW-0804">Transcription</keyword>
<dbReference type="InterPro" id="IPR050950">
    <property type="entry name" value="HTH-type_LysR_regulators"/>
</dbReference>
<dbReference type="InterPro" id="IPR036390">
    <property type="entry name" value="WH_DNA-bd_sf"/>
</dbReference>
<dbReference type="GO" id="GO:0005829">
    <property type="term" value="C:cytosol"/>
    <property type="evidence" value="ECO:0007669"/>
    <property type="project" value="TreeGrafter"/>
</dbReference>
<dbReference type="Gene3D" id="1.10.10.10">
    <property type="entry name" value="Winged helix-like DNA-binding domain superfamily/Winged helix DNA-binding domain"/>
    <property type="match status" value="1"/>
</dbReference>
<accession>A0A929FDD5</accession>
<dbReference type="AlphaFoldDB" id="A0A929FDD5"/>
<dbReference type="SUPFAM" id="SSF46785">
    <property type="entry name" value="Winged helix' DNA-binding domain"/>
    <property type="match status" value="1"/>
</dbReference>
<dbReference type="InterPro" id="IPR000847">
    <property type="entry name" value="LysR_HTH_N"/>
</dbReference>
<evidence type="ECO:0000313" key="6">
    <source>
        <dbReference type="EMBL" id="MBE9070959.1"/>
    </source>
</evidence>
<dbReference type="Gene3D" id="3.40.190.10">
    <property type="entry name" value="Periplasmic binding protein-like II"/>
    <property type="match status" value="2"/>
</dbReference>
<dbReference type="SUPFAM" id="SSF53850">
    <property type="entry name" value="Periplasmic binding protein-like II"/>
    <property type="match status" value="1"/>
</dbReference>
<dbReference type="PRINTS" id="PR00039">
    <property type="entry name" value="HTHLYSR"/>
</dbReference>
<gene>
    <name evidence="6" type="ORF">IQ260_30435</name>
</gene>
<dbReference type="EMBL" id="JADEXP010000609">
    <property type="protein sequence ID" value="MBE9070959.1"/>
    <property type="molecule type" value="Genomic_DNA"/>
</dbReference>
<evidence type="ECO:0000256" key="2">
    <source>
        <dbReference type="ARBA" id="ARBA00023015"/>
    </source>
</evidence>
<evidence type="ECO:0000313" key="7">
    <source>
        <dbReference type="Proteomes" id="UP000615026"/>
    </source>
</evidence>
<reference evidence="6" key="1">
    <citation type="submission" date="2020-10" db="EMBL/GenBank/DDBJ databases">
        <authorList>
            <person name="Castelo-Branco R."/>
            <person name="Eusebio N."/>
            <person name="Adriana R."/>
            <person name="Vieira A."/>
            <person name="Brugerolle De Fraissinette N."/>
            <person name="Rezende De Castro R."/>
            <person name="Schneider M.P."/>
            <person name="Vasconcelos V."/>
            <person name="Leao P.N."/>
        </authorList>
    </citation>
    <scope>NUCLEOTIDE SEQUENCE</scope>
    <source>
        <strain evidence="6">LEGE 11479</strain>
    </source>
</reference>
<sequence>MNISQLKVLVAIAQCGSFSDAALQLEMSQSSVSRAIASLENELDVPLLVRGRLGAKLTDVGERVIAHAQKILDLRESIEYEVNIEKALYNSRLRIASFRSAATHLLPPKIAQFQRAYPRVDVSLTEFDPAGVEQALLSGDADLGLLPLPRSEDFITWEIARDEYVVLLPKAKHPAIAPITWGELSTHSFILLNYAECTTAVREHWSRWQQPLKVAYNVREDSTIVSLVAQGLGAAILPRLAAMPIPDTAEGPSMP</sequence>
<dbReference type="Pfam" id="PF00126">
    <property type="entry name" value="HTH_1"/>
    <property type="match status" value="1"/>
</dbReference>
<dbReference type="Pfam" id="PF03466">
    <property type="entry name" value="LysR_substrate"/>
    <property type="match status" value="1"/>
</dbReference>
<evidence type="ECO:0000256" key="3">
    <source>
        <dbReference type="ARBA" id="ARBA00023125"/>
    </source>
</evidence>
<dbReference type="PANTHER" id="PTHR30419">
    <property type="entry name" value="HTH-TYPE TRANSCRIPTIONAL REGULATOR YBHD"/>
    <property type="match status" value="1"/>
</dbReference>
<keyword evidence="3" id="KW-0238">DNA-binding</keyword>
<dbReference type="FunFam" id="1.10.10.10:FF:000001">
    <property type="entry name" value="LysR family transcriptional regulator"/>
    <property type="match status" value="1"/>
</dbReference>
<dbReference type="CDD" id="cd05466">
    <property type="entry name" value="PBP2_LTTR_substrate"/>
    <property type="match status" value="1"/>
</dbReference>
<protein>
    <submittedName>
        <fullName evidence="6">LysR family transcriptional regulator</fullName>
    </submittedName>
</protein>
<dbReference type="Proteomes" id="UP000615026">
    <property type="component" value="Unassembled WGS sequence"/>
</dbReference>
<feature type="domain" description="HTH lysR-type" evidence="5">
    <location>
        <begin position="1"/>
        <end position="58"/>
    </location>
</feature>
<keyword evidence="2" id="KW-0805">Transcription regulation</keyword>
<name>A0A929FDD5_LEPEC</name>
<dbReference type="InterPro" id="IPR036388">
    <property type="entry name" value="WH-like_DNA-bd_sf"/>
</dbReference>
<comment type="similarity">
    <text evidence="1">Belongs to the LysR transcriptional regulatory family.</text>
</comment>
<organism evidence="6 7">
    <name type="scientific">Leptolyngbya cf. ectocarpi LEGE 11479</name>
    <dbReference type="NCBI Taxonomy" id="1828722"/>
    <lineage>
        <taxon>Bacteria</taxon>
        <taxon>Bacillati</taxon>
        <taxon>Cyanobacteriota</taxon>
        <taxon>Cyanophyceae</taxon>
        <taxon>Leptolyngbyales</taxon>
        <taxon>Leptolyngbyaceae</taxon>
        <taxon>Leptolyngbya group</taxon>
        <taxon>Leptolyngbya</taxon>
    </lineage>
</organism>
<dbReference type="RefSeq" id="WP_193996775.1">
    <property type="nucleotide sequence ID" value="NZ_JADEXP010000609.1"/>
</dbReference>
<proteinExistence type="inferred from homology"/>
<dbReference type="GO" id="GO:0003677">
    <property type="term" value="F:DNA binding"/>
    <property type="evidence" value="ECO:0007669"/>
    <property type="project" value="UniProtKB-KW"/>
</dbReference>
<comment type="caution">
    <text evidence="6">The sequence shown here is derived from an EMBL/GenBank/DDBJ whole genome shotgun (WGS) entry which is preliminary data.</text>
</comment>
<evidence type="ECO:0000259" key="5">
    <source>
        <dbReference type="PROSITE" id="PS50931"/>
    </source>
</evidence>
<dbReference type="PROSITE" id="PS50931">
    <property type="entry name" value="HTH_LYSR"/>
    <property type="match status" value="1"/>
</dbReference>
<evidence type="ECO:0000256" key="1">
    <source>
        <dbReference type="ARBA" id="ARBA00009437"/>
    </source>
</evidence>
<feature type="non-terminal residue" evidence="6">
    <location>
        <position position="255"/>
    </location>
</feature>